<dbReference type="NCBIfam" id="NF001923">
    <property type="entry name" value="PRK00701.1"/>
    <property type="match status" value="1"/>
</dbReference>
<reference evidence="7 8" key="1">
    <citation type="submission" date="2020-08" db="EMBL/GenBank/DDBJ databases">
        <title>Sequencing the genomes of 1000 actinobacteria strains.</title>
        <authorList>
            <person name="Klenk H.-P."/>
        </authorList>
    </citation>
    <scope>NUCLEOTIDE SEQUENCE [LARGE SCALE GENOMIC DNA]</scope>
    <source>
        <strain evidence="7 8">DSM 22826</strain>
    </source>
</reference>
<evidence type="ECO:0000256" key="5">
    <source>
        <dbReference type="ARBA" id="ARBA00023136"/>
    </source>
</evidence>
<sequence>MATEPRVRPRRRRLSARLFLLGPAFVAAIAYVDPGNVAANVSAGSRYGFLLVWVLVVANLMAVILQYQSAKLGLATGHSLPELMGSRLSAGPRRLYWAQAELIAAATDMAEVIGGAVALHLLFGLPLLTGGGIIGVASMVLLVLQTHRGQRAFENAVIILLAIIAVGFMAGLLVHPPPPGAVLSGLVPRFDGGDSLLLAASMIGATVMPHAIYLHSALARDRHGHAESAAARTRLIRITRWDVIGALAVAGAVNIAMLLLAATSLRGVPGTETIEGAHAAITAALGPVIGIGFGVGLLASGLASTSVGCYAGAVIMQGLLKVKVPLMLRRVLTLIPALLILAGGIEPTLALVLSQVLLSFGLPFALIPLIRLTGSKAVMGIHVDSPPLRVAAWICAALIVALNAALIWLTISGGFQV</sequence>
<dbReference type="AlphaFoldDB" id="A0A839QXM5"/>
<dbReference type="GO" id="GO:0015086">
    <property type="term" value="F:cadmium ion transmembrane transporter activity"/>
    <property type="evidence" value="ECO:0007669"/>
    <property type="project" value="TreeGrafter"/>
</dbReference>
<keyword evidence="5 6" id="KW-0472">Membrane</keyword>
<evidence type="ECO:0000313" key="7">
    <source>
        <dbReference type="EMBL" id="MBB2996721.1"/>
    </source>
</evidence>
<feature type="transmembrane region" description="Helical" evidence="6">
    <location>
        <begin position="123"/>
        <end position="144"/>
    </location>
</feature>
<dbReference type="InterPro" id="IPR001046">
    <property type="entry name" value="NRAMP_fam"/>
</dbReference>
<evidence type="ECO:0000256" key="2">
    <source>
        <dbReference type="ARBA" id="ARBA00022448"/>
    </source>
</evidence>
<dbReference type="Proteomes" id="UP000523000">
    <property type="component" value="Unassembled WGS sequence"/>
</dbReference>
<dbReference type="Pfam" id="PF01566">
    <property type="entry name" value="Nramp"/>
    <property type="match status" value="1"/>
</dbReference>
<feature type="transmembrane region" description="Helical" evidence="6">
    <location>
        <begin position="156"/>
        <end position="175"/>
    </location>
</feature>
<dbReference type="RefSeq" id="WP_183512288.1">
    <property type="nucleotide sequence ID" value="NZ_BAABGK010000105.1"/>
</dbReference>
<feature type="transmembrane region" description="Helical" evidence="6">
    <location>
        <begin position="195"/>
        <end position="214"/>
    </location>
</feature>
<evidence type="ECO:0000256" key="3">
    <source>
        <dbReference type="ARBA" id="ARBA00022692"/>
    </source>
</evidence>
<feature type="transmembrane region" description="Helical" evidence="6">
    <location>
        <begin position="327"/>
        <end position="345"/>
    </location>
</feature>
<dbReference type="GO" id="GO:0034755">
    <property type="term" value="P:iron ion transmembrane transport"/>
    <property type="evidence" value="ECO:0007669"/>
    <property type="project" value="TreeGrafter"/>
</dbReference>
<evidence type="ECO:0000256" key="6">
    <source>
        <dbReference type="SAM" id="Phobius"/>
    </source>
</evidence>
<dbReference type="PANTHER" id="PTHR11706:SF33">
    <property type="entry name" value="NATURAL RESISTANCE-ASSOCIATED MACROPHAGE PROTEIN 2"/>
    <property type="match status" value="1"/>
</dbReference>
<feature type="transmembrane region" description="Helical" evidence="6">
    <location>
        <begin position="95"/>
        <end position="117"/>
    </location>
</feature>
<keyword evidence="2" id="KW-0813">Transport</keyword>
<gene>
    <name evidence="7" type="ORF">E9229_002968</name>
</gene>
<comment type="caution">
    <text evidence="7">The sequence shown here is derived from an EMBL/GenBank/DDBJ whole genome shotgun (WGS) entry which is preliminary data.</text>
</comment>
<dbReference type="EMBL" id="JACHVS010000002">
    <property type="protein sequence ID" value="MBB2996721.1"/>
    <property type="molecule type" value="Genomic_DNA"/>
</dbReference>
<dbReference type="PANTHER" id="PTHR11706">
    <property type="entry name" value="SOLUTE CARRIER PROTEIN FAMILY 11 MEMBER"/>
    <property type="match status" value="1"/>
</dbReference>
<accession>A0A839QXM5</accession>
<protein>
    <submittedName>
        <fullName evidence="7">Manganese transport protein</fullName>
    </submittedName>
</protein>
<keyword evidence="4 6" id="KW-1133">Transmembrane helix</keyword>
<name>A0A839QXM5_9MICC</name>
<dbReference type="PRINTS" id="PR00447">
    <property type="entry name" value="NATRESASSCMP"/>
</dbReference>
<dbReference type="GO" id="GO:0005384">
    <property type="term" value="F:manganese ion transmembrane transporter activity"/>
    <property type="evidence" value="ECO:0007669"/>
    <property type="project" value="TreeGrafter"/>
</dbReference>
<keyword evidence="8" id="KW-1185">Reference proteome</keyword>
<feature type="transmembrane region" description="Helical" evidence="6">
    <location>
        <begin position="390"/>
        <end position="411"/>
    </location>
</feature>
<dbReference type="NCBIfam" id="NF037982">
    <property type="entry name" value="Nramp_1"/>
    <property type="match status" value="1"/>
</dbReference>
<comment type="subcellular location">
    <subcellularLocation>
        <location evidence="1">Membrane</location>
        <topology evidence="1">Multi-pass membrane protein</topology>
    </subcellularLocation>
</comment>
<evidence type="ECO:0000256" key="4">
    <source>
        <dbReference type="ARBA" id="ARBA00022989"/>
    </source>
</evidence>
<dbReference type="GO" id="GO:0005886">
    <property type="term" value="C:plasma membrane"/>
    <property type="evidence" value="ECO:0007669"/>
    <property type="project" value="TreeGrafter"/>
</dbReference>
<organism evidence="7 8">
    <name type="scientific">Paeniglutamicibacter cryotolerans</name>
    <dbReference type="NCBI Taxonomy" id="670079"/>
    <lineage>
        <taxon>Bacteria</taxon>
        <taxon>Bacillati</taxon>
        <taxon>Actinomycetota</taxon>
        <taxon>Actinomycetes</taxon>
        <taxon>Micrococcales</taxon>
        <taxon>Micrococcaceae</taxon>
        <taxon>Paeniglutamicibacter</taxon>
    </lineage>
</organism>
<feature type="transmembrane region" description="Helical" evidence="6">
    <location>
        <begin position="50"/>
        <end position="74"/>
    </location>
</feature>
<keyword evidence="3 6" id="KW-0812">Transmembrane</keyword>
<proteinExistence type="predicted"/>
<feature type="transmembrane region" description="Helical" evidence="6">
    <location>
        <begin position="285"/>
        <end position="315"/>
    </location>
</feature>
<evidence type="ECO:0000256" key="1">
    <source>
        <dbReference type="ARBA" id="ARBA00004141"/>
    </source>
</evidence>
<feature type="transmembrane region" description="Helical" evidence="6">
    <location>
        <begin position="243"/>
        <end position="265"/>
    </location>
</feature>
<evidence type="ECO:0000313" key="8">
    <source>
        <dbReference type="Proteomes" id="UP000523000"/>
    </source>
</evidence>